<protein>
    <submittedName>
        <fullName evidence="2">Uncharacterized protein</fullName>
    </submittedName>
</protein>
<feature type="region of interest" description="Disordered" evidence="1">
    <location>
        <begin position="182"/>
        <end position="212"/>
    </location>
</feature>
<evidence type="ECO:0000313" key="3">
    <source>
        <dbReference type="Proteomes" id="UP001275084"/>
    </source>
</evidence>
<keyword evidence="3" id="KW-1185">Reference proteome</keyword>
<evidence type="ECO:0000313" key="2">
    <source>
        <dbReference type="EMBL" id="KAK3363741.1"/>
    </source>
</evidence>
<accession>A0AAJ0HVY7</accession>
<reference evidence="2" key="2">
    <citation type="submission" date="2023-06" db="EMBL/GenBank/DDBJ databases">
        <authorList>
            <consortium name="Lawrence Berkeley National Laboratory"/>
            <person name="Haridas S."/>
            <person name="Hensen N."/>
            <person name="Bonometti L."/>
            <person name="Westerberg I."/>
            <person name="Brannstrom I.O."/>
            <person name="Guillou S."/>
            <person name="Cros-Aarteil S."/>
            <person name="Calhoun S."/>
            <person name="Kuo A."/>
            <person name="Mondo S."/>
            <person name="Pangilinan J."/>
            <person name="Riley R."/>
            <person name="Labutti K."/>
            <person name="Andreopoulos B."/>
            <person name="Lipzen A."/>
            <person name="Chen C."/>
            <person name="Yanf M."/>
            <person name="Daum C."/>
            <person name="Ng V."/>
            <person name="Clum A."/>
            <person name="Steindorff A."/>
            <person name="Ohm R."/>
            <person name="Martin F."/>
            <person name="Silar P."/>
            <person name="Natvig D."/>
            <person name="Lalanne C."/>
            <person name="Gautier V."/>
            <person name="Ament-Velasquez S.L."/>
            <person name="Kruys A."/>
            <person name="Hutchinson M.I."/>
            <person name="Powell A.J."/>
            <person name="Barry K."/>
            <person name="Miller A.N."/>
            <person name="Grigoriev I.V."/>
            <person name="Debuchy R."/>
            <person name="Gladieux P."/>
            <person name="Thoren M.H."/>
            <person name="Johannesson H."/>
        </authorList>
    </citation>
    <scope>NUCLEOTIDE SEQUENCE</scope>
    <source>
        <strain evidence="2">CBS 955.72</strain>
    </source>
</reference>
<feature type="compositionally biased region" description="Polar residues" evidence="1">
    <location>
        <begin position="182"/>
        <end position="192"/>
    </location>
</feature>
<name>A0AAJ0HVY7_9PEZI</name>
<comment type="caution">
    <text evidence="2">The sequence shown here is derived from an EMBL/GenBank/DDBJ whole genome shotgun (WGS) entry which is preliminary data.</text>
</comment>
<dbReference type="EMBL" id="JAUIQD010000001">
    <property type="protein sequence ID" value="KAK3363741.1"/>
    <property type="molecule type" value="Genomic_DNA"/>
</dbReference>
<gene>
    <name evidence="2" type="ORF">B0T25DRAFT_53354</name>
</gene>
<dbReference type="Proteomes" id="UP001275084">
    <property type="component" value="Unassembled WGS sequence"/>
</dbReference>
<reference evidence="2" key="1">
    <citation type="journal article" date="2023" name="Mol. Phylogenet. Evol.">
        <title>Genome-scale phylogeny and comparative genomics of the fungal order Sordariales.</title>
        <authorList>
            <person name="Hensen N."/>
            <person name="Bonometti L."/>
            <person name="Westerberg I."/>
            <person name="Brannstrom I.O."/>
            <person name="Guillou S."/>
            <person name="Cros-Aarteil S."/>
            <person name="Calhoun S."/>
            <person name="Haridas S."/>
            <person name="Kuo A."/>
            <person name="Mondo S."/>
            <person name="Pangilinan J."/>
            <person name="Riley R."/>
            <person name="LaButti K."/>
            <person name="Andreopoulos B."/>
            <person name="Lipzen A."/>
            <person name="Chen C."/>
            <person name="Yan M."/>
            <person name="Daum C."/>
            <person name="Ng V."/>
            <person name="Clum A."/>
            <person name="Steindorff A."/>
            <person name="Ohm R.A."/>
            <person name="Martin F."/>
            <person name="Silar P."/>
            <person name="Natvig D.O."/>
            <person name="Lalanne C."/>
            <person name="Gautier V."/>
            <person name="Ament-Velasquez S.L."/>
            <person name="Kruys A."/>
            <person name="Hutchinson M.I."/>
            <person name="Powell A.J."/>
            <person name="Barry K."/>
            <person name="Miller A.N."/>
            <person name="Grigoriev I.V."/>
            <person name="Debuchy R."/>
            <person name="Gladieux P."/>
            <person name="Hiltunen Thoren M."/>
            <person name="Johannesson H."/>
        </authorList>
    </citation>
    <scope>NUCLEOTIDE SEQUENCE</scope>
    <source>
        <strain evidence="2">CBS 955.72</strain>
    </source>
</reference>
<dbReference type="AlphaFoldDB" id="A0AAJ0HVY7"/>
<sequence>MRFGRAVEAQWPIRSAMLSSNRRQLSLSKSRLRVHKDQPRTPKTCFLRSRESFPGGKFIEPATVIRHNATWGREPKRTPGDIDEAIDLPASILGRAPILWESESLHTAVANHFVSQNTFRVNSPNKLKRLFTAHNLGRISEIRIRWTTTLADHLRFVNDNQAVFIFYYTSILNFQLRQEPTSKTSNLRNVRPSSENDSSSLGSETEECAGFN</sequence>
<organism evidence="2 3">
    <name type="scientific">Lasiosphaeria hispida</name>
    <dbReference type="NCBI Taxonomy" id="260671"/>
    <lineage>
        <taxon>Eukaryota</taxon>
        <taxon>Fungi</taxon>
        <taxon>Dikarya</taxon>
        <taxon>Ascomycota</taxon>
        <taxon>Pezizomycotina</taxon>
        <taxon>Sordariomycetes</taxon>
        <taxon>Sordariomycetidae</taxon>
        <taxon>Sordariales</taxon>
        <taxon>Lasiosphaeriaceae</taxon>
        <taxon>Lasiosphaeria</taxon>
    </lineage>
</organism>
<feature type="compositionally biased region" description="Low complexity" evidence="1">
    <location>
        <begin position="193"/>
        <end position="203"/>
    </location>
</feature>
<proteinExistence type="predicted"/>
<evidence type="ECO:0000256" key="1">
    <source>
        <dbReference type="SAM" id="MobiDB-lite"/>
    </source>
</evidence>